<name>A0A0U9H1E6_9BACI</name>
<feature type="domain" description="ABC3 transporter permease C-terminal" evidence="8">
    <location>
        <begin position="697"/>
        <end position="812"/>
    </location>
</feature>
<comment type="similarity">
    <text evidence="6">Belongs to the ABC-4 integral membrane protein family.</text>
</comment>
<dbReference type="AlphaFoldDB" id="A0A0U9H1E6"/>
<accession>A0A0U9H1E6</accession>
<evidence type="ECO:0000256" key="1">
    <source>
        <dbReference type="ARBA" id="ARBA00004651"/>
    </source>
</evidence>
<gene>
    <name evidence="10" type="ORF">OPHB3_0322</name>
</gene>
<dbReference type="InterPro" id="IPR003838">
    <property type="entry name" value="ABC3_permease_C"/>
</dbReference>
<keyword evidence="3 7" id="KW-0812">Transmembrane</keyword>
<evidence type="ECO:0000256" key="6">
    <source>
        <dbReference type="ARBA" id="ARBA00038076"/>
    </source>
</evidence>
<keyword evidence="10" id="KW-0067">ATP-binding</keyword>
<feature type="transmembrane region" description="Helical" evidence="7">
    <location>
        <begin position="746"/>
        <end position="767"/>
    </location>
</feature>
<feature type="domain" description="ABC3 transporter permease C-terminal" evidence="8">
    <location>
        <begin position="258"/>
        <end position="377"/>
    </location>
</feature>
<dbReference type="RefSeq" id="WP_058949176.1">
    <property type="nucleotide sequence ID" value="NZ_BBXV01000006.1"/>
</dbReference>
<dbReference type="InterPro" id="IPR025857">
    <property type="entry name" value="MacB_PCD"/>
</dbReference>
<dbReference type="OrthoDB" id="9780560at2"/>
<feature type="domain" description="MacB-like periplasmic core" evidence="9">
    <location>
        <begin position="20"/>
        <end position="212"/>
    </location>
</feature>
<protein>
    <submittedName>
        <fullName evidence="10">Macrolide transporter ATP-binding /permease protein</fullName>
    </submittedName>
</protein>
<feature type="transmembrane region" description="Helical" evidence="7">
    <location>
        <begin position="349"/>
        <end position="374"/>
    </location>
</feature>
<comment type="caution">
    <text evidence="10">The sequence shown here is derived from an EMBL/GenBank/DDBJ whole genome shotgun (WGS) entry which is preliminary data.</text>
</comment>
<dbReference type="GO" id="GO:0022857">
    <property type="term" value="F:transmembrane transporter activity"/>
    <property type="evidence" value="ECO:0007669"/>
    <property type="project" value="TreeGrafter"/>
</dbReference>
<evidence type="ECO:0000313" key="11">
    <source>
        <dbReference type="Proteomes" id="UP000052946"/>
    </source>
</evidence>
<dbReference type="GO" id="GO:0005524">
    <property type="term" value="F:ATP binding"/>
    <property type="evidence" value="ECO:0007669"/>
    <property type="project" value="UniProtKB-KW"/>
</dbReference>
<dbReference type="PANTHER" id="PTHR30572">
    <property type="entry name" value="MEMBRANE COMPONENT OF TRANSPORTER-RELATED"/>
    <property type="match status" value="1"/>
</dbReference>
<organism evidence="10 11">
    <name type="scientific">Oceanobacillus picturae</name>
    <dbReference type="NCBI Taxonomy" id="171693"/>
    <lineage>
        <taxon>Bacteria</taxon>
        <taxon>Bacillati</taxon>
        <taxon>Bacillota</taxon>
        <taxon>Bacilli</taxon>
        <taxon>Bacillales</taxon>
        <taxon>Bacillaceae</taxon>
        <taxon>Oceanobacillus</taxon>
    </lineage>
</organism>
<evidence type="ECO:0000256" key="2">
    <source>
        <dbReference type="ARBA" id="ARBA00022475"/>
    </source>
</evidence>
<feature type="transmembrane region" description="Helical" evidence="7">
    <location>
        <begin position="395"/>
        <end position="411"/>
    </location>
</feature>
<comment type="subcellular location">
    <subcellularLocation>
        <location evidence="1">Cell membrane</location>
        <topology evidence="1">Multi-pass membrane protein</topology>
    </subcellularLocation>
</comment>
<dbReference type="EMBL" id="BBXV01000006">
    <property type="protein sequence ID" value="GAQ16405.1"/>
    <property type="molecule type" value="Genomic_DNA"/>
</dbReference>
<feature type="transmembrane region" description="Helical" evidence="7">
    <location>
        <begin position="417"/>
        <end position="435"/>
    </location>
</feature>
<sequence length="821" mass="91644">MLNIWLISWRNITHNKKRFFFSLLGIILGISFVTSMLIADKTTNDVFDYYEQMYVANADYWVLSDEHTYSEDVVSTVLTSSAVTETLLALDKQAFFELEGNRSLNQSSVRITGVSDQNSSLLKLPVIEGDLDNEGLVIPQDIANLLNKKVGDTIQFSDLGEAKVSAIVEYTQLLASPSNWESAEQKSFRVMAPLDLLREWTGMDNELSYVRFQTNEEGENLFQSLQEEYRNSNVYAQPVVADDRQSNDIEGLYTFFYLIAGLSIFISGFIVFNMIYTSVMERKREFAIMKSFGYLQSSISRLIFIEVILLALIGIAIGVPIGIWLGDIFMQTLLSVFEFDMVYTLNWKIPTLTAVVVGILFPVVFSMFPIYHAGKTSVLGMLKMGGPTKSTTRQYLIRALVGVGLLSFVLIDHPVSYLFILASIILLFPFMLLFLNRIFKPILRMFFGYSGSLAAKSLTQQLNRNANTAAILAVGIAVILLLSAVIESAPEGYENEIRNTYGGDLRVSSEAPWSKQDREKLLSYDSVANVEPLTESTPITWETVDGDKRQFSILAVDKEGPRLFVSPEEENTYNELSKETSILLGERAFNEWGGNIGEYIYINTPSGRQQFKVLDVVKTSHYSGYVAFMDENHLDHEYGWANSFDMLITLNDGYTEEKLRDQLWLDFSSHLSKVETVENEIKSKTSAITGMNELVLIMLVLVIGLASIGTANTLLMNTLERTYEIGTMRALGFTKQQVRKMVIGEGVLIGLSGVLGGLASGIILLYVTSQSKLFGEFISFQIPLGNIILALVAGLSLSFFASWISSTTASKIGIISSLKEG</sequence>
<feature type="transmembrane region" description="Helical" evidence="7">
    <location>
        <begin position="20"/>
        <end position="39"/>
    </location>
</feature>
<feature type="transmembrane region" description="Helical" evidence="7">
    <location>
        <begin position="787"/>
        <end position="804"/>
    </location>
</feature>
<dbReference type="Pfam" id="PF12704">
    <property type="entry name" value="MacB_PCD"/>
    <property type="match status" value="2"/>
</dbReference>
<evidence type="ECO:0000313" key="10">
    <source>
        <dbReference type="EMBL" id="GAQ16405.1"/>
    </source>
</evidence>
<proteinExistence type="inferred from homology"/>
<evidence type="ECO:0000256" key="5">
    <source>
        <dbReference type="ARBA" id="ARBA00023136"/>
    </source>
</evidence>
<reference evidence="11" key="1">
    <citation type="submission" date="2015-07" db="EMBL/GenBank/DDBJ databases">
        <title>Draft Genome Sequence of Oceanobacillus picturae Heshi-B3 that Was Isolated from Fermented Rice Bran with Aging Salted Mackerel, Which Was Named Heshiko as Traditional Fermented Seafood in Japan.</title>
        <authorList>
            <person name="Akuzawa S."/>
            <person name="Nakagawa J."/>
            <person name="Kanekatsu T."/>
            <person name="Kanesaki Y."/>
            <person name="Suzuki T."/>
        </authorList>
    </citation>
    <scope>NUCLEOTIDE SEQUENCE [LARGE SCALE GENOMIC DNA]</scope>
    <source>
        <strain evidence="11">Heshi-B3</strain>
    </source>
</reference>
<feature type="transmembrane region" description="Helical" evidence="7">
    <location>
        <begin position="299"/>
        <end position="325"/>
    </location>
</feature>
<feature type="transmembrane region" description="Helical" evidence="7">
    <location>
        <begin position="466"/>
        <end position="486"/>
    </location>
</feature>
<dbReference type="InterPro" id="IPR050250">
    <property type="entry name" value="Macrolide_Exporter_MacB"/>
</dbReference>
<feature type="transmembrane region" description="Helical" evidence="7">
    <location>
        <begin position="255"/>
        <end position="279"/>
    </location>
</feature>
<keyword evidence="10" id="KW-0547">Nucleotide-binding</keyword>
<evidence type="ECO:0000256" key="7">
    <source>
        <dbReference type="SAM" id="Phobius"/>
    </source>
</evidence>
<dbReference type="PANTHER" id="PTHR30572:SF4">
    <property type="entry name" value="ABC TRANSPORTER PERMEASE YTRF"/>
    <property type="match status" value="1"/>
</dbReference>
<evidence type="ECO:0000259" key="8">
    <source>
        <dbReference type="Pfam" id="PF02687"/>
    </source>
</evidence>
<evidence type="ECO:0000256" key="4">
    <source>
        <dbReference type="ARBA" id="ARBA00022989"/>
    </source>
</evidence>
<keyword evidence="4 7" id="KW-1133">Transmembrane helix</keyword>
<dbReference type="Proteomes" id="UP000052946">
    <property type="component" value="Unassembled WGS sequence"/>
</dbReference>
<keyword evidence="5 7" id="KW-0472">Membrane</keyword>
<dbReference type="GO" id="GO:0005886">
    <property type="term" value="C:plasma membrane"/>
    <property type="evidence" value="ECO:0007669"/>
    <property type="project" value="UniProtKB-SubCell"/>
</dbReference>
<evidence type="ECO:0000259" key="9">
    <source>
        <dbReference type="Pfam" id="PF12704"/>
    </source>
</evidence>
<dbReference type="Pfam" id="PF02687">
    <property type="entry name" value="FtsX"/>
    <property type="match status" value="2"/>
</dbReference>
<feature type="transmembrane region" description="Helical" evidence="7">
    <location>
        <begin position="694"/>
        <end position="715"/>
    </location>
</feature>
<evidence type="ECO:0000256" key="3">
    <source>
        <dbReference type="ARBA" id="ARBA00022692"/>
    </source>
</evidence>
<keyword evidence="2" id="KW-1003">Cell membrane</keyword>
<reference evidence="10 11" key="2">
    <citation type="journal article" date="2016" name="Genome Announc.">
        <title>Draft Genome Sequence of Oceanobacillus picturae Heshi-B3, Isolated from Fermented Rice Bran in a Traditional Japanese Seafood Dish.</title>
        <authorList>
            <person name="Akuzawa S."/>
            <person name="Nagaoka J."/>
            <person name="Kanekatsu M."/>
            <person name="Kanesaki Y."/>
            <person name="Suzuki T."/>
        </authorList>
    </citation>
    <scope>NUCLEOTIDE SEQUENCE [LARGE SCALE GENOMIC DNA]</scope>
    <source>
        <strain evidence="10 11">Heshi-B3</strain>
    </source>
</reference>
<feature type="domain" description="MacB-like periplasmic core" evidence="9">
    <location>
        <begin position="468"/>
        <end position="663"/>
    </location>
</feature>